<reference evidence="2" key="1">
    <citation type="journal article" date="2011" name="Plant Physiol.">
        <title>Comprehensive sequence analysis of 24,783 barley full-length cDNAs derived from 12 clone libraries.</title>
        <authorList>
            <person name="Matsumoto T."/>
            <person name="Tanaka T."/>
            <person name="Sakai H."/>
            <person name="Amano N."/>
            <person name="Kanamori H."/>
            <person name="Kurita K."/>
            <person name="Kikuta A."/>
            <person name="Kamiya K."/>
            <person name="Yamamoto M."/>
            <person name="Ikawa H."/>
            <person name="Fujii N."/>
            <person name="Hori K."/>
            <person name="Itoh T."/>
            <person name="Sato K."/>
        </authorList>
    </citation>
    <scope>NUCLEOTIDE SEQUENCE</scope>
    <source>
        <tissue evidence="2">Shoot and root</tissue>
    </source>
</reference>
<dbReference type="Pfam" id="PF12937">
    <property type="entry name" value="F-box-like"/>
    <property type="match status" value="1"/>
</dbReference>
<name>F2E314_HORVV</name>
<accession>F2E314</accession>
<dbReference type="Gene3D" id="1.20.1280.50">
    <property type="match status" value="1"/>
</dbReference>
<feature type="domain" description="F-box" evidence="1">
    <location>
        <begin position="4"/>
        <end position="50"/>
    </location>
</feature>
<dbReference type="AlphaFoldDB" id="F2E314"/>
<dbReference type="PANTHER" id="PTHR32278">
    <property type="entry name" value="F-BOX DOMAIN-CONTAINING PROTEIN"/>
    <property type="match status" value="1"/>
</dbReference>
<dbReference type="InterPro" id="IPR001810">
    <property type="entry name" value="F-box_dom"/>
</dbReference>
<dbReference type="PANTHER" id="PTHR32278:SF111">
    <property type="entry name" value="F-BOX PROTEIN PP2-B12-RELATED"/>
    <property type="match status" value="1"/>
</dbReference>
<organism evidence="2">
    <name type="scientific">Hordeum vulgare subsp. vulgare</name>
    <name type="common">Domesticated barley</name>
    <dbReference type="NCBI Taxonomy" id="112509"/>
    <lineage>
        <taxon>Eukaryota</taxon>
        <taxon>Viridiplantae</taxon>
        <taxon>Streptophyta</taxon>
        <taxon>Embryophyta</taxon>
        <taxon>Tracheophyta</taxon>
        <taxon>Spermatophyta</taxon>
        <taxon>Magnoliopsida</taxon>
        <taxon>Liliopsida</taxon>
        <taxon>Poales</taxon>
        <taxon>Poaceae</taxon>
        <taxon>BOP clade</taxon>
        <taxon>Pooideae</taxon>
        <taxon>Triticodae</taxon>
        <taxon>Triticeae</taxon>
        <taxon>Hordeinae</taxon>
        <taxon>Hordeum</taxon>
    </lineage>
</organism>
<proteinExistence type="evidence at transcript level"/>
<evidence type="ECO:0000259" key="1">
    <source>
        <dbReference type="PROSITE" id="PS50181"/>
    </source>
</evidence>
<sequence>MEEACEIARLPEELVSAALAHTSPRDACRAAAVSPAFRAAADSDDVWARFLPPGGLPPLADGEVAVPAPPSSKKELFLRLSAGPALLQDRLVSVWLDRETGAKCYILSARNLFIVWGDTPQYWTWIPLEDSRFSEGAQLMSVCWFEIRGKIHSKMLSQNTTYAAYMVFKTTDNFYGLDFPVQEASISAGATNSTRKVCLQGNDDDGGGEGGVPENYLPMIPFPVRRLRRRNRRVVSHEENATFPQQRTDGWMERELGEFLNEGGGDDGEVSISLVETKGGNWKSGLIVQGIEIRRKKSG</sequence>
<dbReference type="InterPro" id="IPR036047">
    <property type="entry name" value="F-box-like_dom_sf"/>
</dbReference>
<dbReference type="EMBL" id="AK370537">
    <property type="protein sequence ID" value="BAK01736.1"/>
    <property type="molecule type" value="mRNA"/>
</dbReference>
<dbReference type="InterPro" id="IPR025886">
    <property type="entry name" value="PP2-like"/>
</dbReference>
<evidence type="ECO:0000313" key="2">
    <source>
        <dbReference type="EMBL" id="BAK01736.1"/>
    </source>
</evidence>
<dbReference type="Pfam" id="PF14299">
    <property type="entry name" value="PP2"/>
    <property type="match status" value="1"/>
</dbReference>
<protein>
    <submittedName>
        <fullName evidence="2">Predicted protein</fullName>
    </submittedName>
</protein>
<dbReference type="CDD" id="cd22162">
    <property type="entry name" value="F-box_AtSKIP3-like"/>
    <property type="match status" value="1"/>
</dbReference>
<dbReference type="SUPFAM" id="SSF81383">
    <property type="entry name" value="F-box domain"/>
    <property type="match status" value="1"/>
</dbReference>
<dbReference type="PROSITE" id="PS50181">
    <property type="entry name" value="FBOX"/>
    <property type="match status" value="1"/>
</dbReference>